<comment type="caution">
    <text evidence="4">The sequence shown here is derived from an EMBL/GenBank/DDBJ whole genome shotgun (WGS) entry which is preliminary data.</text>
</comment>
<keyword evidence="4" id="KW-0436">Ligase</keyword>
<dbReference type="AlphaFoldDB" id="A0A926E8T1"/>
<proteinExistence type="predicted"/>
<dbReference type="Pfam" id="PF13193">
    <property type="entry name" value="AMP-binding_C"/>
    <property type="match status" value="1"/>
</dbReference>
<dbReference type="RefSeq" id="WP_187525006.1">
    <property type="nucleotide sequence ID" value="NZ_JACRTA010000001.1"/>
</dbReference>
<evidence type="ECO:0000313" key="4">
    <source>
        <dbReference type="EMBL" id="MBC8567844.1"/>
    </source>
</evidence>
<reference evidence="4" key="1">
    <citation type="submission" date="2020-08" db="EMBL/GenBank/DDBJ databases">
        <title>Genome public.</title>
        <authorList>
            <person name="Liu C."/>
            <person name="Sun Q."/>
        </authorList>
    </citation>
    <scope>NUCLEOTIDE SEQUENCE</scope>
    <source>
        <strain evidence="4">NSJ-24</strain>
    </source>
</reference>
<organism evidence="4 5">
    <name type="scientific">Lentihominibacter hominis</name>
    <dbReference type="NCBI Taxonomy" id="2763645"/>
    <lineage>
        <taxon>Bacteria</taxon>
        <taxon>Bacillati</taxon>
        <taxon>Bacillota</taxon>
        <taxon>Clostridia</taxon>
        <taxon>Peptostreptococcales</taxon>
        <taxon>Anaerovoracaceae</taxon>
        <taxon>Lentihominibacter</taxon>
    </lineage>
</organism>
<feature type="transmembrane region" description="Helical" evidence="1">
    <location>
        <begin position="190"/>
        <end position="213"/>
    </location>
</feature>
<dbReference type="InterPro" id="IPR042099">
    <property type="entry name" value="ANL_N_sf"/>
</dbReference>
<dbReference type="Pfam" id="PF00501">
    <property type="entry name" value="AMP-binding"/>
    <property type="match status" value="1"/>
</dbReference>
<dbReference type="Gene3D" id="3.30.300.30">
    <property type="match status" value="1"/>
</dbReference>
<accession>A0A926E8T1</accession>
<dbReference type="Gene3D" id="3.40.50.12780">
    <property type="entry name" value="N-terminal domain of ligase-like"/>
    <property type="match status" value="1"/>
</dbReference>
<dbReference type="GO" id="GO:0006631">
    <property type="term" value="P:fatty acid metabolic process"/>
    <property type="evidence" value="ECO:0007669"/>
    <property type="project" value="TreeGrafter"/>
</dbReference>
<dbReference type="InterPro" id="IPR000873">
    <property type="entry name" value="AMP-dep_synth/lig_dom"/>
</dbReference>
<dbReference type="PANTHER" id="PTHR43201:SF32">
    <property type="entry name" value="2-SUCCINYLBENZOATE--COA LIGASE, CHLOROPLASTIC_PEROXISOMAL"/>
    <property type="match status" value="1"/>
</dbReference>
<keyword evidence="1" id="KW-0812">Transmembrane</keyword>
<keyword evidence="1" id="KW-0472">Membrane</keyword>
<dbReference type="SUPFAM" id="SSF56801">
    <property type="entry name" value="Acetyl-CoA synthetase-like"/>
    <property type="match status" value="1"/>
</dbReference>
<dbReference type="Proteomes" id="UP000610862">
    <property type="component" value="Unassembled WGS sequence"/>
</dbReference>
<dbReference type="InterPro" id="IPR025110">
    <property type="entry name" value="AMP-bd_C"/>
</dbReference>
<dbReference type="InterPro" id="IPR045851">
    <property type="entry name" value="AMP-bd_C_sf"/>
</dbReference>
<dbReference type="CDD" id="cd04433">
    <property type="entry name" value="AFD_class_I"/>
    <property type="match status" value="1"/>
</dbReference>
<evidence type="ECO:0000313" key="5">
    <source>
        <dbReference type="Proteomes" id="UP000610862"/>
    </source>
</evidence>
<feature type="domain" description="AMP-binding enzyme C-terminal" evidence="3">
    <location>
        <begin position="408"/>
        <end position="482"/>
    </location>
</feature>
<gene>
    <name evidence="4" type="ORF">H8692_03570</name>
</gene>
<evidence type="ECO:0000256" key="1">
    <source>
        <dbReference type="SAM" id="Phobius"/>
    </source>
</evidence>
<evidence type="ECO:0000259" key="3">
    <source>
        <dbReference type="Pfam" id="PF13193"/>
    </source>
</evidence>
<sequence length="488" mass="54494">MIRDALYKRKDQDIAALLGDQESVSYKELALRAAKLQTVFPDTSNQHIAAIFMSDETDFLASLFAVLQAGWTAFPLNDRLSSDELSDLLCYVPVQLILTSENLKQKCQNAISLCITPPQIVSVNCFYNMPQTSSEIKTVDPDTPMLLLSSSGTTGKVKLVQLSERNIAFTVHAYLEHMGYEKYQDPDPRYALGTPLFGIYGLLITFSCIIRGFPLLPMANNFTLDKLYRSAQEHSISHYDGGTLAAVLMDQTLGRPIPYDISTLRYFGFGGSKAPEGTLERLSAAFPQIRFWSGYGMTEASPLIAQPFQGLPADKLASVGLPLPGIEVLLKTEEGTTGEPDKLGEIIARGPNIMIGYYNNREATDEVLHNGWLHTGDIGYFDKDGYLYICGRKKNMILVRGFNVFPEEIETRLLNSALVKDCLIYYQTDKPGTETVCADIIPSGPEITTEMIYRWCEEHLADYKRPQHIRLTKTLEKTSTGKTKRSKE</sequence>
<keyword evidence="1" id="KW-1133">Transmembrane helix</keyword>
<dbReference type="EMBL" id="JACRTA010000001">
    <property type="protein sequence ID" value="MBC8567844.1"/>
    <property type="molecule type" value="Genomic_DNA"/>
</dbReference>
<feature type="domain" description="AMP-dependent synthetase/ligase" evidence="2">
    <location>
        <begin position="10"/>
        <end position="358"/>
    </location>
</feature>
<protein>
    <submittedName>
        <fullName evidence="4">Acyl--CoA ligase</fullName>
    </submittedName>
</protein>
<dbReference type="GO" id="GO:0031956">
    <property type="term" value="F:medium-chain fatty acid-CoA ligase activity"/>
    <property type="evidence" value="ECO:0007669"/>
    <property type="project" value="TreeGrafter"/>
</dbReference>
<name>A0A926E8T1_9FIRM</name>
<evidence type="ECO:0000259" key="2">
    <source>
        <dbReference type="Pfam" id="PF00501"/>
    </source>
</evidence>
<dbReference type="PANTHER" id="PTHR43201">
    <property type="entry name" value="ACYL-COA SYNTHETASE"/>
    <property type="match status" value="1"/>
</dbReference>
<keyword evidence="5" id="KW-1185">Reference proteome</keyword>